<evidence type="ECO:0000259" key="1">
    <source>
        <dbReference type="Pfam" id="PF01243"/>
    </source>
</evidence>
<dbReference type="Gene3D" id="2.30.110.10">
    <property type="entry name" value="Electron Transport, Fmn-binding Protein, Chain A"/>
    <property type="match status" value="1"/>
</dbReference>
<accession>A0A1B2EU53</accession>
<dbReference type="KEGG" id="moc:BB934_35120"/>
<gene>
    <name evidence="2" type="ORF">BB934_35120</name>
</gene>
<reference evidence="2" key="1">
    <citation type="submission" date="2016-07" db="EMBL/GenBank/DDBJ databases">
        <title>Microvirga ossetica sp. nov. a new species of rhizobia isolated from root nodules of the legume species Vicia alpestris Steven originated from North Ossetia region in the Caucasus.</title>
        <authorList>
            <person name="Safronova V.I."/>
            <person name="Kuznetsova I.G."/>
            <person name="Sazanova A.L."/>
            <person name="Belimov A."/>
            <person name="Andronov E."/>
            <person name="Osledkin Y.S."/>
            <person name="Onishchuk O.P."/>
            <person name="Kurchak O.N."/>
            <person name="Shaposhnikov A.I."/>
            <person name="Willems A."/>
            <person name="Tikhonovich I.A."/>
        </authorList>
    </citation>
    <scope>NUCLEOTIDE SEQUENCE [LARGE SCALE GENOMIC DNA]</scope>
    <source>
        <strain evidence="2">V5/3M</strain>
        <plasmid evidence="2">unnamed3</plasmid>
    </source>
</reference>
<dbReference type="SUPFAM" id="SSF50475">
    <property type="entry name" value="FMN-binding split barrel"/>
    <property type="match status" value="1"/>
</dbReference>
<dbReference type="AlphaFoldDB" id="A0A1B2EU53"/>
<feature type="domain" description="Pyridoxamine 5'-phosphate oxidase N-terminal" evidence="1">
    <location>
        <begin position="47"/>
        <end position="154"/>
    </location>
</feature>
<protein>
    <submittedName>
        <fullName evidence="2">Pyridoxamine 5-phosphate oxidase</fullName>
    </submittedName>
</protein>
<evidence type="ECO:0000313" key="2">
    <source>
        <dbReference type="EMBL" id="ANY83499.1"/>
    </source>
</evidence>
<name>A0A1B2EU53_9HYPH</name>
<dbReference type="EMBL" id="CP016618">
    <property type="protein sequence ID" value="ANY83499.1"/>
    <property type="molecule type" value="Genomic_DNA"/>
</dbReference>
<geneLocation type="plasmid" evidence="2">
    <name>unnamed3</name>
</geneLocation>
<dbReference type="InterPro" id="IPR011576">
    <property type="entry name" value="Pyridox_Oxase_N"/>
</dbReference>
<proteinExistence type="predicted"/>
<dbReference type="PANTHER" id="PTHR42815:SF2">
    <property type="entry name" value="FAD-BINDING, PUTATIVE (AFU_ORTHOLOGUE AFUA_6G07600)-RELATED"/>
    <property type="match status" value="1"/>
</dbReference>
<organism evidence="2">
    <name type="scientific">Microvirga ossetica</name>
    <dbReference type="NCBI Taxonomy" id="1882682"/>
    <lineage>
        <taxon>Bacteria</taxon>
        <taxon>Pseudomonadati</taxon>
        <taxon>Pseudomonadota</taxon>
        <taxon>Alphaproteobacteria</taxon>
        <taxon>Hyphomicrobiales</taxon>
        <taxon>Methylobacteriaceae</taxon>
        <taxon>Microvirga</taxon>
    </lineage>
</organism>
<keyword evidence="2" id="KW-0614">Plasmid</keyword>
<dbReference type="Pfam" id="PF01243">
    <property type="entry name" value="PNPOx_N"/>
    <property type="match status" value="1"/>
</dbReference>
<dbReference type="InterPro" id="IPR012349">
    <property type="entry name" value="Split_barrel_FMN-bd"/>
</dbReference>
<dbReference type="OrthoDB" id="9786134at2"/>
<dbReference type="RefSeq" id="WP_099514510.1">
    <property type="nucleotide sequence ID" value="NZ_CP016618.1"/>
</dbReference>
<dbReference type="PANTHER" id="PTHR42815">
    <property type="entry name" value="FAD-BINDING, PUTATIVE (AFU_ORTHOLOGUE AFUA_6G07600)-RELATED"/>
    <property type="match status" value="1"/>
</dbReference>
<sequence length="219" mass="24683">MLHRWLEIASTPSVKAVRERYGSAAQYARLDGTLDRAGPVRNDRLGDAEAAFIEGRDGFYLASVSETGWPYVQYRGGPAGFLRVLDDHTLGFADFRGNRQYVTTGNVAENDRVSLFLMDYAHQRRLKIFGHLRMIDVSAAPEQVATLAVPDYAARSERAALIQVVAFDWNCPQHITPRFTHGELDQVLTPVREEIESLRAENQRLRHRLVREAGTASQD</sequence>